<evidence type="ECO:0000256" key="8">
    <source>
        <dbReference type="ARBA" id="ARBA00023159"/>
    </source>
</evidence>
<dbReference type="AlphaFoldDB" id="A0A940SVF7"/>
<dbReference type="Proteomes" id="UP000674938">
    <property type="component" value="Unassembled WGS sequence"/>
</dbReference>
<dbReference type="InterPro" id="IPR011608">
    <property type="entry name" value="PRD"/>
</dbReference>
<feature type="domain" description="PTS EIIA type-2" evidence="12">
    <location>
        <begin position="546"/>
        <end position="687"/>
    </location>
</feature>
<keyword evidence="3" id="KW-0963">Cytoplasm</keyword>
<evidence type="ECO:0000256" key="11">
    <source>
        <dbReference type="ARBA" id="ARBA00042072"/>
    </source>
</evidence>
<evidence type="ECO:0000259" key="14">
    <source>
        <dbReference type="PROSITE" id="PS51372"/>
    </source>
</evidence>
<evidence type="ECO:0000313" key="15">
    <source>
        <dbReference type="EMBL" id="MBP1042300.1"/>
    </source>
</evidence>
<feature type="domain" description="PRD" evidence="14">
    <location>
        <begin position="285"/>
        <end position="397"/>
    </location>
</feature>
<keyword evidence="7" id="KW-0418">Kinase</keyword>
<evidence type="ECO:0000256" key="2">
    <source>
        <dbReference type="ARBA" id="ARBA00022448"/>
    </source>
</evidence>
<dbReference type="GO" id="GO:0006355">
    <property type="term" value="P:regulation of DNA-templated transcription"/>
    <property type="evidence" value="ECO:0007669"/>
    <property type="project" value="InterPro"/>
</dbReference>
<dbReference type="GO" id="GO:0005737">
    <property type="term" value="C:cytoplasm"/>
    <property type="evidence" value="ECO:0007669"/>
    <property type="project" value="UniProtKB-SubCell"/>
</dbReference>
<dbReference type="InterPro" id="IPR016152">
    <property type="entry name" value="PTrfase/Anion_transptr"/>
</dbReference>
<dbReference type="GO" id="GO:0008982">
    <property type="term" value="F:protein-N(PI)-phosphohistidine-sugar phosphotransferase activity"/>
    <property type="evidence" value="ECO:0007669"/>
    <property type="project" value="InterPro"/>
</dbReference>
<dbReference type="RefSeq" id="WP_209529341.1">
    <property type="nucleotide sequence ID" value="NZ_JAEEGA010000009.1"/>
</dbReference>
<evidence type="ECO:0000256" key="6">
    <source>
        <dbReference type="ARBA" id="ARBA00022683"/>
    </source>
</evidence>
<dbReference type="CDD" id="cd00211">
    <property type="entry name" value="PTS_IIA_fru"/>
    <property type="match status" value="1"/>
</dbReference>
<evidence type="ECO:0000313" key="16">
    <source>
        <dbReference type="Proteomes" id="UP000674938"/>
    </source>
</evidence>
<evidence type="ECO:0000256" key="10">
    <source>
        <dbReference type="ARBA" id="ARBA00041175"/>
    </source>
</evidence>
<feature type="domain" description="PTS EIIB type-2" evidence="13">
    <location>
        <begin position="402"/>
        <end position="490"/>
    </location>
</feature>
<dbReference type="SUPFAM" id="SSF52794">
    <property type="entry name" value="PTS system IIB component-like"/>
    <property type="match status" value="1"/>
</dbReference>
<protein>
    <recommendedName>
        <fullName evidence="10">Ascorbate-specific PTS system EIIA component</fullName>
    </recommendedName>
    <alternativeName>
        <fullName evidence="11">Ascorbate-specific phosphotransferase enzyme IIA component</fullName>
    </alternativeName>
</protein>
<dbReference type="EMBL" id="JAEEGA010000009">
    <property type="protein sequence ID" value="MBP1042300.1"/>
    <property type="molecule type" value="Genomic_DNA"/>
</dbReference>
<dbReference type="PANTHER" id="PTHR36203">
    <property type="entry name" value="ASCORBATE-SPECIFIC PTS SYSTEM EIIA COMPONENT"/>
    <property type="match status" value="1"/>
</dbReference>
<dbReference type="Gene3D" id="1.10.1790.10">
    <property type="entry name" value="PRD domain"/>
    <property type="match status" value="1"/>
</dbReference>
<dbReference type="InterPro" id="IPR036095">
    <property type="entry name" value="PTS_EIIB-like_sf"/>
</dbReference>
<keyword evidence="6" id="KW-0598">Phosphotransferase system</keyword>
<evidence type="ECO:0000256" key="3">
    <source>
        <dbReference type="ARBA" id="ARBA00022490"/>
    </source>
</evidence>
<dbReference type="InterPro" id="IPR013011">
    <property type="entry name" value="PTS_EIIB_2"/>
</dbReference>
<accession>A0A940SVF7</accession>
<dbReference type="SUPFAM" id="SSF55804">
    <property type="entry name" value="Phoshotransferase/anion transport protein"/>
    <property type="match status" value="1"/>
</dbReference>
<keyword evidence="16" id="KW-1185">Reference proteome</keyword>
<proteinExistence type="predicted"/>
<dbReference type="Gene3D" id="3.40.930.10">
    <property type="entry name" value="Mannitol-specific EII, Chain A"/>
    <property type="match status" value="1"/>
</dbReference>
<dbReference type="InterPro" id="IPR051351">
    <property type="entry name" value="Ascorbate-PTS_EIIA_comp"/>
</dbReference>
<dbReference type="PANTHER" id="PTHR36203:SF1">
    <property type="entry name" value="ASCORBATE-SPECIFIC PTS SYSTEM EIIA COMPONENT"/>
    <property type="match status" value="1"/>
</dbReference>
<dbReference type="InterPro" id="IPR036634">
    <property type="entry name" value="PRD_sf"/>
</dbReference>
<dbReference type="GO" id="GO:0009401">
    <property type="term" value="P:phosphoenolpyruvate-dependent sugar phosphotransferase system"/>
    <property type="evidence" value="ECO:0007669"/>
    <property type="project" value="UniProtKB-KW"/>
</dbReference>
<organism evidence="15 16">
    <name type="scientific">Vagococcus allomyrinae</name>
    <dbReference type="NCBI Taxonomy" id="2794353"/>
    <lineage>
        <taxon>Bacteria</taxon>
        <taxon>Bacillati</taxon>
        <taxon>Bacillota</taxon>
        <taxon>Bacilli</taxon>
        <taxon>Lactobacillales</taxon>
        <taxon>Enterococcaceae</taxon>
        <taxon>Vagococcus</taxon>
    </lineage>
</organism>
<dbReference type="PROSITE" id="PS51372">
    <property type="entry name" value="PRD_2"/>
    <property type="match status" value="1"/>
</dbReference>
<reference evidence="15" key="1">
    <citation type="submission" date="2020-12" db="EMBL/GenBank/DDBJ databases">
        <title>Vagococcus allomyrinae sp. nov. and Enterococcus lavae sp. nov., isolated from the larvae of Allomyrina dichotoma.</title>
        <authorList>
            <person name="Lee S.D."/>
        </authorList>
    </citation>
    <scope>NUCLEOTIDE SEQUENCE</scope>
    <source>
        <strain evidence="15">BWB3-3</strain>
    </source>
</reference>
<dbReference type="PROSITE" id="PS51099">
    <property type="entry name" value="PTS_EIIB_TYPE_2"/>
    <property type="match status" value="1"/>
</dbReference>
<keyword evidence="5" id="KW-0808">Transferase</keyword>
<dbReference type="GO" id="GO:0016301">
    <property type="term" value="F:kinase activity"/>
    <property type="evidence" value="ECO:0007669"/>
    <property type="project" value="UniProtKB-KW"/>
</dbReference>
<evidence type="ECO:0000259" key="13">
    <source>
        <dbReference type="PROSITE" id="PS51099"/>
    </source>
</evidence>
<dbReference type="PROSITE" id="PS51094">
    <property type="entry name" value="PTS_EIIA_TYPE_2"/>
    <property type="match status" value="1"/>
</dbReference>
<dbReference type="Pfam" id="PF00874">
    <property type="entry name" value="PRD"/>
    <property type="match status" value="1"/>
</dbReference>
<dbReference type="InterPro" id="IPR002178">
    <property type="entry name" value="PTS_EIIA_type-2_dom"/>
</dbReference>
<dbReference type="InterPro" id="IPR007737">
    <property type="entry name" value="Mga_HTH"/>
</dbReference>
<name>A0A940SVF7_9ENTE</name>
<sequence length="688" mass="79289">MFIDSRGRLILEELALYQGRVVTKKMMEKYDLNSRQIDYSLVKINDYLTYHQMEKVIKVNGELIANFDVLDVLSKLKKYSKKVYVLSEEERVELSLLLLIAQEQPLSLQDFIIDLGISKNTALKNMKNVKKMLARYKLTLVYSRNAGYQVEGKETAIRSLLRDVVIKLVDDQIKTDYLLSLLKIEQELEIVRDKMTELEKKLSIVYTDHRHTAVSLLIAIFLRRIQSSKIIEERIPDKKAILETQEYQEMANMFEKAGIPDIEMIYFTIYVLAIDISKVEDVLENDIPNLRLAIDELIDLFEKKACIIFFDRRFLIKMLTQHLKPAYYRVKYRLNLTKGFDETLVNEATGKEFHNIYQIVETCVRPIEKVFGKPLPVTELRLLTLIFAGEMTSERNEQKEQYRAAVVCSEGISVSRLLYLTLANLIPELHFLQPMSYRELVSMDSASYDLVIAPFYVETTKKLIIIDPVITQKNRNRIREKVLSQLYGFTTTRLSVERIMEIVRQHTNIQNEQQLVSNLANYMYVPEKKVKRNNLTLSSSSPNLSELFPKEHITKVKQVADWQEALSVVAEPLIRDGSIVPEYIEKIIENYTKAMPHIVFGKEIAIPHANAEPLVKQLAMSMLIIEAGVTFSDTQTVHIVILLATPDKQSHLTAMLQLLDLSAADDDVTKLITSSSVDSIIDILQSFC</sequence>
<keyword evidence="4" id="KW-0597">Phosphoprotein</keyword>
<evidence type="ECO:0000256" key="5">
    <source>
        <dbReference type="ARBA" id="ARBA00022679"/>
    </source>
</evidence>
<dbReference type="Pfam" id="PF00359">
    <property type="entry name" value="PTS_EIIA_2"/>
    <property type="match status" value="1"/>
</dbReference>
<gene>
    <name evidence="15" type="ORF">I6N95_14870</name>
</gene>
<evidence type="ECO:0000256" key="1">
    <source>
        <dbReference type="ARBA" id="ARBA00004496"/>
    </source>
</evidence>
<comment type="subcellular location">
    <subcellularLocation>
        <location evidence="1">Cytoplasm</location>
    </subcellularLocation>
</comment>
<evidence type="ECO:0000256" key="4">
    <source>
        <dbReference type="ARBA" id="ARBA00022553"/>
    </source>
</evidence>
<dbReference type="SUPFAM" id="SSF63520">
    <property type="entry name" value="PTS-regulatory domain, PRD"/>
    <property type="match status" value="1"/>
</dbReference>
<evidence type="ECO:0000256" key="7">
    <source>
        <dbReference type="ARBA" id="ARBA00022777"/>
    </source>
</evidence>
<evidence type="ECO:0000256" key="9">
    <source>
        <dbReference type="ARBA" id="ARBA00037387"/>
    </source>
</evidence>
<evidence type="ECO:0000259" key="12">
    <source>
        <dbReference type="PROSITE" id="PS51094"/>
    </source>
</evidence>
<keyword evidence="8" id="KW-0010">Activator</keyword>
<dbReference type="CDD" id="cd05568">
    <property type="entry name" value="PTS_IIB_bgl_like"/>
    <property type="match status" value="1"/>
</dbReference>
<comment type="caution">
    <text evidence="15">The sequence shown here is derived from an EMBL/GenBank/DDBJ whole genome shotgun (WGS) entry which is preliminary data.</text>
</comment>
<keyword evidence="2" id="KW-0813">Transport</keyword>
<dbReference type="Pfam" id="PF05043">
    <property type="entry name" value="Mga"/>
    <property type="match status" value="1"/>
</dbReference>
<comment type="function">
    <text evidence="9">The phosphoenolpyruvate-dependent sugar phosphotransferase system (sugar PTS), a major carbohydrate active transport system, catalyzes the phosphorylation of incoming sugar substrates concomitantly with their translocation across the cell membrane. The enzyme II UlaABC PTS system is involved in ascorbate transport.</text>
</comment>